<dbReference type="STRING" id="1232683.ADIMK_3982"/>
<dbReference type="SUPFAM" id="SSF53254">
    <property type="entry name" value="Phosphoglycerate mutase-like"/>
    <property type="match status" value="1"/>
</dbReference>
<comment type="caution">
    <text evidence="1">The sequence shown here is derived from an EMBL/GenBank/DDBJ whole genome shotgun (WGS) entry which is preliminary data.</text>
</comment>
<dbReference type="InterPro" id="IPR013078">
    <property type="entry name" value="His_Pase_superF_clade-1"/>
</dbReference>
<reference evidence="1 2" key="1">
    <citation type="submission" date="2014-04" db="EMBL/GenBank/DDBJ databases">
        <title>Marinobacterium kochiensis sp. nov., isolated from sediment sample collected from Kochi backwaters in Kerala, India.</title>
        <authorList>
            <person name="Singh A."/>
            <person name="Pinnaka A.K."/>
        </authorList>
    </citation>
    <scope>NUCLEOTIDE SEQUENCE [LARGE SCALE GENOMIC DNA]</scope>
    <source>
        <strain evidence="1 2">AK27</strain>
    </source>
</reference>
<evidence type="ECO:0000313" key="1">
    <source>
        <dbReference type="EMBL" id="KEA61835.1"/>
    </source>
</evidence>
<organism evidence="1 2">
    <name type="scientific">Marinobacterium lacunae</name>
    <dbReference type="NCBI Taxonomy" id="1232683"/>
    <lineage>
        <taxon>Bacteria</taxon>
        <taxon>Pseudomonadati</taxon>
        <taxon>Pseudomonadota</taxon>
        <taxon>Gammaproteobacteria</taxon>
        <taxon>Oceanospirillales</taxon>
        <taxon>Oceanospirillaceae</taxon>
        <taxon>Marinobacterium</taxon>
    </lineage>
</organism>
<accession>A0A081FTI0</accession>
<dbReference type="eggNOG" id="COG0406">
    <property type="taxonomic scope" value="Bacteria"/>
</dbReference>
<dbReference type="RefSeq" id="WP_036191924.1">
    <property type="nucleotide sequence ID" value="NZ_JMQN01000059.1"/>
</dbReference>
<dbReference type="InterPro" id="IPR029033">
    <property type="entry name" value="His_PPase_superfam"/>
</dbReference>
<proteinExistence type="predicted"/>
<dbReference type="OrthoDB" id="9781415at2"/>
<evidence type="ECO:0000313" key="2">
    <source>
        <dbReference type="Proteomes" id="UP000028252"/>
    </source>
</evidence>
<dbReference type="SMART" id="SM00855">
    <property type="entry name" value="PGAM"/>
    <property type="match status" value="1"/>
</dbReference>
<dbReference type="EMBL" id="JMQN01000059">
    <property type="protein sequence ID" value="KEA61835.1"/>
    <property type="molecule type" value="Genomic_DNA"/>
</dbReference>
<evidence type="ECO:0008006" key="3">
    <source>
        <dbReference type="Google" id="ProtNLM"/>
    </source>
</evidence>
<dbReference type="Gene3D" id="3.40.50.1240">
    <property type="entry name" value="Phosphoglycerate mutase-like"/>
    <property type="match status" value="1"/>
</dbReference>
<dbReference type="PATRIC" id="fig|1232683.4.peg.3918"/>
<keyword evidence="2" id="KW-1185">Reference proteome</keyword>
<protein>
    <recommendedName>
        <fullName evidence="3">Phosphoglycerate mutase family protein</fullName>
    </recommendedName>
</protein>
<dbReference type="Pfam" id="PF00300">
    <property type="entry name" value="His_Phos_1"/>
    <property type="match status" value="1"/>
</dbReference>
<name>A0A081FTI0_9GAMM</name>
<sequence length="233" mass="25862">MARLIAALVRHGDYHQLKDTPSAHQPFPLTEKGVNRARVAARGVAQMLSEKGWALAPDVDCSKLLRAWQTAQLFIEELEGLFQKPAQLEPFEALAERGLGSAANLTTAQIREVIEADPRFDALPADWKSNSHYRLPLQGAESLMQAGERVARHINARMDALQPVDGADTVKLFVGHGAAFRHAAHLMGVLEFEQIAALSMYHAQPVYLERLQDGRWRHIAGDWKVRGKGAYSD</sequence>
<dbReference type="AlphaFoldDB" id="A0A081FTI0"/>
<gene>
    <name evidence="1" type="ORF">ADIMK_3982</name>
</gene>
<dbReference type="Proteomes" id="UP000028252">
    <property type="component" value="Unassembled WGS sequence"/>
</dbReference>